<proteinExistence type="predicted"/>
<gene>
    <name evidence="1" type="ORF">CCAP1982_LOCUS9335</name>
</gene>
<sequence>MLRAMFSRVLRTACVNIQHRGSINVARVLIDSGSNANMKGVCYQEWITHQCVNFYANGDACATPANRELSTCEIYPMVKPAFPEMELADKRFFGNEEVDLVLGRDVCPRKLLGGATK</sequence>
<dbReference type="EMBL" id="CAJHJT010000023">
    <property type="protein sequence ID" value="CAD7000861.1"/>
    <property type="molecule type" value="Genomic_DNA"/>
</dbReference>
<evidence type="ECO:0000313" key="2">
    <source>
        <dbReference type="Proteomes" id="UP000606786"/>
    </source>
</evidence>
<name>A0A811UQ54_CERCA</name>
<organism evidence="1 2">
    <name type="scientific">Ceratitis capitata</name>
    <name type="common">Mediterranean fruit fly</name>
    <name type="synonym">Tephritis capitata</name>
    <dbReference type="NCBI Taxonomy" id="7213"/>
    <lineage>
        <taxon>Eukaryota</taxon>
        <taxon>Metazoa</taxon>
        <taxon>Ecdysozoa</taxon>
        <taxon>Arthropoda</taxon>
        <taxon>Hexapoda</taxon>
        <taxon>Insecta</taxon>
        <taxon>Pterygota</taxon>
        <taxon>Neoptera</taxon>
        <taxon>Endopterygota</taxon>
        <taxon>Diptera</taxon>
        <taxon>Brachycera</taxon>
        <taxon>Muscomorpha</taxon>
        <taxon>Tephritoidea</taxon>
        <taxon>Tephritidae</taxon>
        <taxon>Ceratitis</taxon>
        <taxon>Ceratitis</taxon>
    </lineage>
</organism>
<dbReference type="Proteomes" id="UP000606786">
    <property type="component" value="Unassembled WGS sequence"/>
</dbReference>
<protein>
    <submittedName>
        <fullName evidence="1">(Mediterranean fruit fly) hypothetical protein</fullName>
    </submittedName>
</protein>
<accession>A0A811UQ54</accession>
<dbReference type="AlphaFoldDB" id="A0A811UQ54"/>
<comment type="caution">
    <text evidence="1">The sequence shown here is derived from an EMBL/GenBank/DDBJ whole genome shotgun (WGS) entry which is preliminary data.</text>
</comment>
<keyword evidence="2" id="KW-1185">Reference proteome</keyword>
<evidence type="ECO:0000313" key="1">
    <source>
        <dbReference type="EMBL" id="CAD7000861.1"/>
    </source>
</evidence>
<reference evidence="1" key="1">
    <citation type="submission" date="2020-11" db="EMBL/GenBank/DDBJ databases">
        <authorList>
            <person name="Whitehead M."/>
        </authorList>
    </citation>
    <scope>NUCLEOTIDE SEQUENCE</scope>
    <source>
        <strain evidence="1">EGII</strain>
    </source>
</reference>